<organism evidence="1 2">
    <name type="scientific">Nostocoides australiense Ben110</name>
    <dbReference type="NCBI Taxonomy" id="1193182"/>
    <lineage>
        <taxon>Bacteria</taxon>
        <taxon>Bacillati</taxon>
        <taxon>Actinomycetota</taxon>
        <taxon>Actinomycetes</taxon>
        <taxon>Micrococcales</taxon>
        <taxon>Intrasporangiaceae</taxon>
        <taxon>Nostocoides</taxon>
    </lineage>
</organism>
<dbReference type="Proteomes" id="UP000035763">
    <property type="component" value="Unassembled WGS sequence"/>
</dbReference>
<evidence type="ECO:0000313" key="2">
    <source>
        <dbReference type="Proteomes" id="UP000035763"/>
    </source>
</evidence>
<gene>
    <name evidence="1" type="ORF">BN11_190003</name>
</gene>
<reference evidence="1 2" key="1">
    <citation type="journal article" date="2013" name="ISME J.">
        <title>A metabolic model for members of the genus Tetrasphaera involved in enhanced biological phosphorus removal.</title>
        <authorList>
            <person name="Kristiansen R."/>
            <person name="Nguyen H.T.T."/>
            <person name="Saunders A.M."/>
            <person name="Nielsen J.L."/>
            <person name="Wimmer R."/>
            <person name="Le V.Q."/>
            <person name="McIlroy S.J."/>
            <person name="Petrovski S."/>
            <person name="Seviour R.J."/>
            <person name="Calteau A."/>
            <person name="Nielsen K.L."/>
            <person name="Nielsen P.H."/>
        </authorList>
    </citation>
    <scope>NUCLEOTIDE SEQUENCE [LARGE SCALE GENOMIC DNA]</scope>
    <source>
        <strain evidence="1 2">Ben110</strain>
    </source>
</reference>
<keyword evidence="2" id="KW-1185">Reference proteome</keyword>
<comment type="caution">
    <text evidence="1">The sequence shown here is derived from an EMBL/GenBank/DDBJ whole genome shotgun (WGS) entry which is preliminary data.</text>
</comment>
<accession>W6JTP0</accession>
<sequence>MADSVRLASDKILADCDGRTLKDVLHDVSAEGGLGFCHAGLPNILPFGYHGPLVLAVDSNHGPLVLAVDSNVLIDFQKHGNELLDGDVRAEEEKYAEELTSLGTLLNLWMLRDIRFVATPRSRTDAKRKMPGFDSVIEGLAEAVAFQYGDWTFPAPSHGPDLLPVGDEHGLPDGADRDLVLEAQTAGAHVFLTRDGRVLRRAALTGPAMRVWAPSELADELVLSGVGLIGGGLCGEPECPYTESMIPAPDMGKWGPLFACFQDD</sequence>
<name>W6JTP0_9MICO</name>
<dbReference type="AlphaFoldDB" id="W6JTP0"/>
<dbReference type="EMBL" id="CAJA01000101">
    <property type="protein sequence ID" value="CCH72693.1"/>
    <property type="molecule type" value="Genomic_DNA"/>
</dbReference>
<evidence type="ECO:0000313" key="1">
    <source>
        <dbReference type="EMBL" id="CCH72693.1"/>
    </source>
</evidence>
<evidence type="ECO:0008006" key="3">
    <source>
        <dbReference type="Google" id="ProtNLM"/>
    </source>
</evidence>
<dbReference type="RefSeq" id="WP_048693908.1">
    <property type="nucleotide sequence ID" value="NZ_HG764815.1"/>
</dbReference>
<proteinExistence type="predicted"/>
<protein>
    <recommendedName>
        <fullName evidence="3">PIN domain-containing protein</fullName>
    </recommendedName>
</protein>
<dbReference type="OrthoDB" id="226313at2"/>